<organism evidence="2 3">
    <name type="scientific">Nitratidesulfovibrio oxamicus</name>
    <dbReference type="NCBI Taxonomy" id="32016"/>
    <lineage>
        <taxon>Bacteria</taxon>
        <taxon>Pseudomonadati</taxon>
        <taxon>Thermodesulfobacteriota</taxon>
        <taxon>Desulfovibrionia</taxon>
        <taxon>Desulfovibrionales</taxon>
        <taxon>Desulfovibrionaceae</taxon>
        <taxon>Nitratidesulfovibrio</taxon>
    </lineage>
</organism>
<keyword evidence="1" id="KW-0812">Transmembrane</keyword>
<dbReference type="EMBL" id="VRYY01000439">
    <property type="protein sequence ID" value="MBG3877996.1"/>
    <property type="molecule type" value="Genomic_DNA"/>
</dbReference>
<dbReference type="Proteomes" id="UP001194469">
    <property type="component" value="Unassembled WGS sequence"/>
</dbReference>
<keyword evidence="1" id="KW-1133">Transmembrane helix</keyword>
<evidence type="ECO:0000313" key="3">
    <source>
        <dbReference type="Proteomes" id="UP001194469"/>
    </source>
</evidence>
<gene>
    <name evidence="2" type="ORF">FVW20_13505</name>
</gene>
<dbReference type="SUPFAM" id="SSF55008">
    <property type="entry name" value="HMA, heavy metal-associated domain"/>
    <property type="match status" value="1"/>
</dbReference>
<dbReference type="CDD" id="cd00371">
    <property type="entry name" value="HMA"/>
    <property type="match status" value="1"/>
</dbReference>
<dbReference type="InterPro" id="IPR036163">
    <property type="entry name" value="HMA_dom_sf"/>
</dbReference>
<accession>A0ABS0J7T0</accession>
<reference evidence="2 3" key="1">
    <citation type="submission" date="2019-08" db="EMBL/GenBank/DDBJ databases">
        <authorList>
            <person name="Luo N."/>
        </authorList>
    </citation>
    <scope>NUCLEOTIDE SEQUENCE [LARGE SCALE GENOMIC DNA]</scope>
    <source>
        <strain evidence="2 3">NCIMB 9442</strain>
    </source>
</reference>
<dbReference type="RefSeq" id="WP_196610018.1">
    <property type="nucleotide sequence ID" value="NZ_VRYY01000439.1"/>
</dbReference>
<dbReference type="Gene3D" id="3.30.70.100">
    <property type="match status" value="1"/>
</dbReference>
<evidence type="ECO:0000313" key="2">
    <source>
        <dbReference type="EMBL" id="MBG3877996.1"/>
    </source>
</evidence>
<dbReference type="Pfam" id="PF19991">
    <property type="entry name" value="HMA_2"/>
    <property type="match status" value="1"/>
</dbReference>
<evidence type="ECO:0000256" key="1">
    <source>
        <dbReference type="SAM" id="Phobius"/>
    </source>
</evidence>
<sequence length="145" mass="15684">MISSFIAGRVRIRCDALRNPEAAAAIEGTLRETPGVLSATANPRTGGLLVEYDPDTVTQEQLLEAARMLEAFAAQEQAAPKKSCCCRRLTKAEAMRISKRGMAGSLAALVLFGLAGRERAHIVAGGLFLAFNAYHLYAYRKRIMA</sequence>
<protein>
    <submittedName>
        <fullName evidence="2">Cation transporter</fullName>
    </submittedName>
</protein>
<name>A0ABS0J7T0_9BACT</name>
<feature type="transmembrane region" description="Helical" evidence="1">
    <location>
        <begin position="97"/>
        <end position="115"/>
    </location>
</feature>
<proteinExistence type="predicted"/>
<dbReference type="InterPro" id="IPR006121">
    <property type="entry name" value="HMA_dom"/>
</dbReference>
<keyword evidence="1" id="KW-0472">Membrane</keyword>
<keyword evidence="3" id="KW-1185">Reference proteome</keyword>
<comment type="caution">
    <text evidence="2">The sequence shown here is derived from an EMBL/GenBank/DDBJ whole genome shotgun (WGS) entry which is preliminary data.</text>
</comment>
<feature type="transmembrane region" description="Helical" evidence="1">
    <location>
        <begin position="121"/>
        <end position="139"/>
    </location>
</feature>